<keyword evidence="18" id="KW-0961">Cell wall biogenesis/degradation</keyword>
<comment type="similarity">
    <text evidence="4">Belongs to the polysaccharide deacetylase family.</text>
</comment>
<dbReference type="FunFam" id="3.20.20.370:FF:000004">
    <property type="entry name" value="Related to Chitin deacetylase"/>
    <property type="match status" value="1"/>
</dbReference>
<evidence type="ECO:0000256" key="4">
    <source>
        <dbReference type="ARBA" id="ARBA00010973"/>
    </source>
</evidence>
<keyword evidence="12" id="KW-0146">Chitin degradation</keyword>
<dbReference type="Proteomes" id="UP000717996">
    <property type="component" value="Unassembled WGS sequence"/>
</dbReference>
<proteinExistence type="inferred from homology"/>
<dbReference type="PROSITE" id="PS51677">
    <property type="entry name" value="NODB"/>
    <property type="match status" value="1"/>
</dbReference>
<dbReference type="SUPFAM" id="SSF88713">
    <property type="entry name" value="Glycoside hydrolase/deacetylase"/>
    <property type="match status" value="1"/>
</dbReference>
<evidence type="ECO:0000256" key="22">
    <source>
        <dbReference type="SAM" id="SignalP"/>
    </source>
</evidence>
<keyword evidence="5" id="KW-1003">Cell membrane</keyword>
<evidence type="ECO:0000256" key="8">
    <source>
        <dbReference type="ARBA" id="ARBA00022622"/>
    </source>
</evidence>
<dbReference type="GO" id="GO:0046872">
    <property type="term" value="F:metal ion binding"/>
    <property type="evidence" value="ECO:0007669"/>
    <property type="project" value="UniProtKB-KW"/>
</dbReference>
<evidence type="ECO:0000256" key="16">
    <source>
        <dbReference type="ARBA" id="ARBA00023285"/>
    </source>
</evidence>
<protein>
    <recommendedName>
        <fullName evidence="20">chitin deacetylase</fullName>
        <ecNumber evidence="20">3.5.1.41</ecNumber>
    </recommendedName>
</protein>
<comment type="catalytic activity">
    <reaction evidence="21">
        <text>[(1-&gt;4)-N-acetyl-beta-D-glucosaminyl](n) + n H2O = chitosan + n acetate</text>
        <dbReference type="Rhea" id="RHEA:10464"/>
        <dbReference type="Rhea" id="RHEA-COMP:9593"/>
        <dbReference type="Rhea" id="RHEA-COMP:9597"/>
        <dbReference type="ChEBI" id="CHEBI:15377"/>
        <dbReference type="ChEBI" id="CHEBI:17029"/>
        <dbReference type="ChEBI" id="CHEBI:30089"/>
        <dbReference type="ChEBI" id="CHEBI:57704"/>
        <dbReference type="EC" id="3.5.1.41"/>
    </reaction>
    <physiologicalReaction direction="left-to-right" evidence="21">
        <dbReference type="Rhea" id="RHEA:10465"/>
    </physiologicalReaction>
</comment>
<evidence type="ECO:0000256" key="11">
    <source>
        <dbReference type="ARBA" id="ARBA00022801"/>
    </source>
</evidence>
<keyword evidence="16" id="KW-0170">Cobalt</keyword>
<evidence type="ECO:0000256" key="20">
    <source>
        <dbReference type="ARBA" id="ARBA00024056"/>
    </source>
</evidence>
<feature type="chain" id="PRO_5040357394" description="chitin deacetylase" evidence="22">
    <location>
        <begin position="19"/>
        <end position="417"/>
    </location>
</feature>
<dbReference type="PANTHER" id="PTHR10587:SF98">
    <property type="entry name" value="CHITIN DEACETYLASE"/>
    <property type="match status" value="1"/>
</dbReference>
<dbReference type="GO" id="GO:0009272">
    <property type="term" value="P:fungal-type cell wall biogenesis"/>
    <property type="evidence" value="ECO:0007669"/>
    <property type="project" value="UniProtKB-ARBA"/>
</dbReference>
<dbReference type="GO" id="GO:0005886">
    <property type="term" value="C:plasma membrane"/>
    <property type="evidence" value="ECO:0007669"/>
    <property type="project" value="UniProtKB-SubCell"/>
</dbReference>
<dbReference type="GO" id="GO:0071555">
    <property type="term" value="P:cell wall organization"/>
    <property type="evidence" value="ECO:0007669"/>
    <property type="project" value="UniProtKB-KW"/>
</dbReference>
<evidence type="ECO:0000256" key="5">
    <source>
        <dbReference type="ARBA" id="ARBA00022475"/>
    </source>
</evidence>
<evidence type="ECO:0000256" key="3">
    <source>
        <dbReference type="ARBA" id="ARBA00004609"/>
    </source>
</evidence>
<gene>
    <name evidence="24" type="ORF">G6F51_005934</name>
</gene>
<keyword evidence="6" id="KW-0134">Cell wall</keyword>
<keyword evidence="10 22" id="KW-0732">Signal</keyword>
<keyword evidence="17" id="KW-0449">Lipoprotein</keyword>
<dbReference type="EMBL" id="JAANIT010000766">
    <property type="protein sequence ID" value="KAG1544660.1"/>
    <property type="molecule type" value="Genomic_DNA"/>
</dbReference>
<evidence type="ECO:0000256" key="13">
    <source>
        <dbReference type="ARBA" id="ARBA00023136"/>
    </source>
</evidence>
<comment type="caution">
    <text evidence="24">The sequence shown here is derived from an EMBL/GenBank/DDBJ whole genome shotgun (WGS) entry which is preliminary data.</text>
</comment>
<evidence type="ECO:0000256" key="6">
    <source>
        <dbReference type="ARBA" id="ARBA00022512"/>
    </source>
</evidence>
<dbReference type="InterPro" id="IPR050248">
    <property type="entry name" value="Polysacc_deacetylase_ArnD"/>
</dbReference>
<keyword evidence="14" id="KW-0325">Glycoprotein</keyword>
<dbReference type="PANTHER" id="PTHR10587">
    <property type="entry name" value="GLYCOSYL TRANSFERASE-RELATED"/>
    <property type="match status" value="1"/>
</dbReference>
<organism evidence="24 25">
    <name type="scientific">Rhizopus oryzae</name>
    <name type="common">Mucormycosis agent</name>
    <name type="synonym">Rhizopus arrhizus var. delemar</name>
    <dbReference type="NCBI Taxonomy" id="64495"/>
    <lineage>
        <taxon>Eukaryota</taxon>
        <taxon>Fungi</taxon>
        <taxon>Fungi incertae sedis</taxon>
        <taxon>Mucoromycota</taxon>
        <taxon>Mucoromycotina</taxon>
        <taxon>Mucoromycetes</taxon>
        <taxon>Mucorales</taxon>
        <taxon>Mucorineae</taxon>
        <taxon>Rhizopodaceae</taxon>
        <taxon>Rhizopus</taxon>
    </lineage>
</organism>
<dbReference type="Gene3D" id="3.20.20.370">
    <property type="entry name" value="Glycoside hydrolase/deacetylase"/>
    <property type="match status" value="1"/>
</dbReference>
<reference evidence="24" key="1">
    <citation type="journal article" date="2020" name="Microb. Genom.">
        <title>Genetic diversity of clinical and environmental Mucorales isolates obtained from an investigation of mucormycosis cases among solid organ transplant recipients.</title>
        <authorList>
            <person name="Nguyen M.H."/>
            <person name="Kaul D."/>
            <person name="Muto C."/>
            <person name="Cheng S.J."/>
            <person name="Richter R.A."/>
            <person name="Bruno V.M."/>
            <person name="Liu G."/>
            <person name="Beyhan S."/>
            <person name="Sundermann A.J."/>
            <person name="Mounaud S."/>
            <person name="Pasculle A.W."/>
            <person name="Nierman W.C."/>
            <person name="Driscoll E."/>
            <person name="Cumbie R."/>
            <person name="Clancy C.J."/>
            <person name="Dupont C.L."/>
        </authorList>
    </citation>
    <scope>NUCLEOTIDE SEQUENCE</scope>
    <source>
        <strain evidence="24">GL16</strain>
    </source>
</reference>
<evidence type="ECO:0000313" key="24">
    <source>
        <dbReference type="EMBL" id="KAG1544660.1"/>
    </source>
</evidence>
<evidence type="ECO:0000256" key="21">
    <source>
        <dbReference type="ARBA" id="ARBA00048494"/>
    </source>
</evidence>
<evidence type="ECO:0000256" key="17">
    <source>
        <dbReference type="ARBA" id="ARBA00023288"/>
    </source>
</evidence>
<evidence type="ECO:0000256" key="9">
    <source>
        <dbReference type="ARBA" id="ARBA00022723"/>
    </source>
</evidence>
<dbReference type="EC" id="3.5.1.41" evidence="20"/>
<accession>A0A9P6YDA4</accession>
<keyword evidence="11" id="KW-0378">Hydrolase</keyword>
<dbReference type="AlphaFoldDB" id="A0A9P6YDA4"/>
<dbReference type="GO" id="GO:0000272">
    <property type="term" value="P:polysaccharide catabolic process"/>
    <property type="evidence" value="ECO:0007669"/>
    <property type="project" value="UniProtKB-KW"/>
</dbReference>
<comment type="cofactor">
    <cofactor evidence="1">
        <name>Co(2+)</name>
        <dbReference type="ChEBI" id="CHEBI:48828"/>
    </cofactor>
</comment>
<dbReference type="Pfam" id="PF01522">
    <property type="entry name" value="Polysacc_deac_1"/>
    <property type="match status" value="1"/>
</dbReference>
<keyword evidence="7" id="KW-0964">Secreted</keyword>
<dbReference type="OMA" id="NCTHNAL"/>
<keyword evidence="9" id="KW-0479">Metal-binding</keyword>
<comment type="subcellular location">
    <subcellularLocation>
        <location evidence="3">Cell membrane</location>
        <topology evidence="3">Lipid-anchor</topology>
        <topology evidence="3">GPI-anchor</topology>
    </subcellularLocation>
    <subcellularLocation>
        <location evidence="2">Secreted</location>
        <location evidence="2">Cell wall</location>
    </subcellularLocation>
</comment>
<evidence type="ECO:0000256" key="2">
    <source>
        <dbReference type="ARBA" id="ARBA00004191"/>
    </source>
</evidence>
<dbReference type="GO" id="GO:0006032">
    <property type="term" value="P:chitin catabolic process"/>
    <property type="evidence" value="ECO:0007669"/>
    <property type="project" value="UniProtKB-KW"/>
</dbReference>
<evidence type="ECO:0000313" key="25">
    <source>
        <dbReference type="Proteomes" id="UP000717996"/>
    </source>
</evidence>
<evidence type="ECO:0000256" key="12">
    <source>
        <dbReference type="ARBA" id="ARBA00023024"/>
    </source>
</evidence>
<dbReference type="GO" id="GO:0004099">
    <property type="term" value="F:chitin deacetylase activity"/>
    <property type="evidence" value="ECO:0007669"/>
    <property type="project" value="UniProtKB-EC"/>
</dbReference>
<keyword evidence="13" id="KW-0472">Membrane</keyword>
<evidence type="ECO:0000259" key="23">
    <source>
        <dbReference type="PROSITE" id="PS51677"/>
    </source>
</evidence>
<evidence type="ECO:0000256" key="14">
    <source>
        <dbReference type="ARBA" id="ARBA00023180"/>
    </source>
</evidence>
<feature type="domain" description="NodB homology" evidence="23">
    <location>
        <begin position="147"/>
        <end position="341"/>
    </location>
</feature>
<keyword evidence="8" id="KW-0336">GPI-anchor</keyword>
<name>A0A9P6YDA4_RHIOR</name>
<sequence>MVWKAAIVSAITFIGVNAVTTNYTSTTNPNNITLPSIPQTTSHDPVAECTYYQSPFVINKAEWPNTWEKATSNGINKSAEFQALYNSIDWTKAPNIPVRKISATTGGLDMTGYDTATDPACWWSSTTCKKPKTEGINADLYECPEPDVWGLTFDDGPNCSHNAFYDYLEQNKQKASMFYIGSNVINWPYGALRGVKDGHHLAGHTWSHQLMTTLTNEEVLAELYYTQKAIKFVTGVTPKHWRPAQGDIDDRVRWIATQLNLTAILWNLDTDDWAAGTPGVTVDTVKKNYEDFIKMGSNGTFAHSGNIVLSHEINNMTMGFFLDHYTEIKKAYSHVMDVATCLNITNPYQETTVTFPTFDEAVSGKKSDASSSASASASSPVAPGAAAAKAAAKSSGNSVSMNGSLFIAAVFGLLVLV</sequence>
<evidence type="ECO:0000256" key="7">
    <source>
        <dbReference type="ARBA" id="ARBA00022525"/>
    </source>
</evidence>
<evidence type="ECO:0000256" key="1">
    <source>
        <dbReference type="ARBA" id="ARBA00001941"/>
    </source>
</evidence>
<dbReference type="InterPro" id="IPR002509">
    <property type="entry name" value="NODB_dom"/>
</dbReference>
<evidence type="ECO:0000256" key="19">
    <source>
        <dbReference type="ARBA" id="ARBA00023326"/>
    </source>
</evidence>
<keyword evidence="15" id="KW-0119">Carbohydrate metabolism</keyword>
<feature type="signal peptide" evidence="22">
    <location>
        <begin position="1"/>
        <end position="18"/>
    </location>
</feature>
<dbReference type="GO" id="GO:0098552">
    <property type="term" value="C:side of membrane"/>
    <property type="evidence" value="ECO:0007669"/>
    <property type="project" value="UniProtKB-KW"/>
</dbReference>
<dbReference type="OrthoDB" id="407355at2759"/>
<evidence type="ECO:0000256" key="18">
    <source>
        <dbReference type="ARBA" id="ARBA00023316"/>
    </source>
</evidence>
<evidence type="ECO:0000256" key="10">
    <source>
        <dbReference type="ARBA" id="ARBA00022729"/>
    </source>
</evidence>
<evidence type="ECO:0000256" key="15">
    <source>
        <dbReference type="ARBA" id="ARBA00023277"/>
    </source>
</evidence>
<keyword evidence="19" id="KW-0624">Polysaccharide degradation</keyword>
<dbReference type="InterPro" id="IPR011330">
    <property type="entry name" value="Glyco_hydro/deAcase_b/a-brl"/>
</dbReference>